<evidence type="ECO:0000313" key="1">
    <source>
        <dbReference type="EMBL" id="EPC00133.1"/>
    </source>
</evidence>
<keyword evidence="2" id="KW-1185">Reference proteome</keyword>
<dbReference type="AlphaFoldDB" id="S2KIF0"/>
<dbReference type="Proteomes" id="UP000014463">
    <property type="component" value="Unassembled WGS sequence"/>
</dbReference>
<dbReference type="eggNOG" id="ENOG502ZBAB">
    <property type="taxonomic scope" value="Bacteria"/>
</dbReference>
<dbReference type="EMBL" id="ASTJ01000043">
    <property type="protein sequence ID" value="EPC00133.1"/>
    <property type="molecule type" value="Genomic_DNA"/>
</dbReference>
<dbReference type="InterPro" id="IPR021815">
    <property type="entry name" value="TsiV"/>
</dbReference>
<dbReference type="STRING" id="1121939.L861_14485"/>
<proteinExistence type="predicted"/>
<gene>
    <name evidence="1" type="ORF">L861_14485</name>
</gene>
<sequence length="331" mass="37576">MAGTPTIPILDTPINQLLPIETDNGVLFKVCLGVALFFTGSQQEDKRRAVLEILADYRDLVGDQLTWTTNPTTGKWKKLKGFDSYITPFEWLPTYGAGEWEFVYHGGKRRSDADDHGIVVLGKRPSADERGQLSRLHCLFPIDFFLKREQKLPALVQQWCDKLKPEHGYAGFWLGQSYGYEDTDEAVILEYKFGQRFPGIQINRFSTHNLHGHRGPKGVDWLTILSDRWLERLGGLNRVKAAMDELPVLEYDGGAILRAGPMPQFGDSEAPEVDAALADYRRVAAIIEPIRIKDHPSIHPRLFGNSRHEKRFDAQEYQAWLARFSPRGGGR</sequence>
<evidence type="ECO:0000313" key="2">
    <source>
        <dbReference type="Proteomes" id="UP000014463"/>
    </source>
</evidence>
<comment type="caution">
    <text evidence="1">The sequence shown here is derived from an EMBL/GenBank/DDBJ whole genome shotgun (WGS) entry which is preliminary data.</text>
</comment>
<name>S2KIF0_LITA3</name>
<accession>S2KIF0</accession>
<protein>
    <recommendedName>
        <fullName evidence="3">DUF3396 domain-containing protein</fullName>
    </recommendedName>
</protein>
<dbReference type="Pfam" id="PF11876">
    <property type="entry name" value="TsiV"/>
    <property type="match status" value="1"/>
</dbReference>
<dbReference type="PATRIC" id="fig|1121939.11.peg.4407"/>
<dbReference type="RefSeq" id="WP_016418907.1">
    <property type="nucleotide sequence ID" value="NZ_KE332395.1"/>
</dbReference>
<reference evidence="1 2" key="1">
    <citation type="journal article" date="2013" name="Genome Announc.">
        <title>Draft genome sequence of the moderately halophilic gammaproteobacterium Halomonas anticariensis FP35.</title>
        <authorList>
            <person name="Tahrioui A."/>
            <person name="Quesada E."/>
            <person name="Llamas I."/>
        </authorList>
    </citation>
    <scope>NUCLEOTIDE SEQUENCE [LARGE SCALE GENOMIC DNA]</scope>
    <source>
        <strain evidence="2">DSM 16096 / CECT 5854 / LMG 22089 / FP35</strain>
    </source>
</reference>
<evidence type="ECO:0008006" key="3">
    <source>
        <dbReference type="Google" id="ProtNLM"/>
    </source>
</evidence>
<organism evidence="1 2">
    <name type="scientific">Litchfieldella anticariensis (strain DSM 16096 / CECT 5854 / CIP 108499 / LMG 22089 / FP35)</name>
    <name type="common">Halomonas anticariensis</name>
    <dbReference type="NCBI Taxonomy" id="1121939"/>
    <lineage>
        <taxon>Bacteria</taxon>
        <taxon>Pseudomonadati</taxon>
        <taxon>Pseudomonadota</taxon>
        <taxon>Gammaproteobacteria</taxon>
        <taxon>Oceanospirillales</taxon>
        <taxon>Halomonadaceae</taxon>
        <taxon>Litchfieldella</taxon>
    </lineage>
</organism>